<reference evidence="2" key="1">
    <citation type="submission" date="2020-11" db="EMBL/GenBank/DDBJ databases">
        <authorList>
            <person name="Whitehead M."/>
        </authorList>
    </citation>
    <scope>NUCLEOTIDE SEQUENCE</scope>
    <source>
        <strain evidence="2">EGII</strain>
    </source>
</reference>
<feature type="chain" id="PRO_5032520032" evidence="1">
    <location>
        <begin position="24"/>
        <end position="304"/>
    </location>
</feature>
<organism evidence="2 3">
    <name type="scientific">Ceratitis capitata</name>
    <name type="common">Mediterranean fruit fly</name>
    <name type="synonym">Tephritis capitata</name>
    <dbReference type="NCBI Taxonomy" id="7213"/>
    <lineage>
        <taxon>Eukaryota</taxon>
        <taxon>Metazoa</taxon>
        <taxon>Ecdysozoa</taxon>
        <taxon>Arthropoda</taxon>
        <taxon>Hexapoda</taxon>
        <taxon>Insecta</taxon>
        <taxon>Pterygota</taxon>
        <taxon>Neoptera</taxon>
        <taxon>Endopterygota</taxon>
        <taxon>Diptera</taxon>
        <taxon>Brachycera</taxon>
        <taxon>Muscomorpha</taxon>
        <taxon>Tephritoidea</taxon>
        <taxon>Tephritidae</taxon>
        <taxon>Ceratitis</taxon>
        <taxon>Ceratitis</taxon>
    </lineage>
</organism>
<gene>
    <name evidence="2" type="ORF">CCAP1982_LOCUS12913</name>
</gene>
<sequence>MQYSLYIFVLIFCTLHVFHGTEAKEIFFKALSDNEVLNSTKLFVCKKADDVIPDGKENLQTISTVLLKRVPRSLSKPLIVEISKTKVENQILEPKLPDIKPRDLVSFDAQFKPLSMSNSAGLNQQSILASVRQTNQLVQQKQQIHPTKERQKTRIMHTVIMNRASEHSTFQQGSNYKVHVEDWQRSRVRREISDKGEDHLKSSDTLKKANFNIHKGILLLIHLDNLLKNANIYLPEEENSSSSNINYSNTDNEKEIINCVYNNTKSSPKHYILMDTRKCEQSLLYNDVMTNIRNMIKDKNIKFN</sequence>
<protein>
    <submittedName>
        <fullName evidence="2">(Mediterranean fruit fly) hypothetical protein</fullName>
    </submittedName>
</protein>
<keyword evidence="1" id="KW-0732">Signal</keyword>
<accession>A0A811V0P1</accession>
<evidence type="ECO:0000313" key="3">
    <source>
        <dbReference type="Proteomes" id="UP000606786"/>
    </source>
</evidence>
<dbReference type="Proteomes" id="UP000606786">
    <property type="component" value="Unassembled WGS sequence"/>
</dbReference>
<dbReference type="KEGG" id="ccat:105664767"/>
<feature type="signal peptide" evidence="1">
    <location>
        <begin position="1"/>
        <end position="23"/>
    </location>
</feature>
<keyword evidence="3" id="KW-1185">Reference proteome</keyword>
<dbReference type="AlphaFoldDB" id="A0A811V0P1"/>
<name>A0A811V0P1_CERCA</name>
<proteinExistence type="predicted"/>
<evidence type="ECO:0000313" key="2">
    <source>
        <dbReference type="EMBL" id="CAD7004514.1"/>
    </source>
</evidence>
<dbReference type="EMBL" id="CAJHJT010000034">
    <property type="protein sequence ID" value="CAD7004514.1"/>
    <property type="molecule type" value="Genomic_DNA"/>
</dbReference>
<evidence type="ECO:0000256" key="1">
    <source>
        <dbReference type="SAM" id="SignalP"/>
    </source>
</evidence>
<comment type="caution">
    <text evidence="2">The sequence shown here is derived from an EMBL/GenBank/DDBJ whole genome shotgun (WGS) entry which is preliminary data.</text>
</comment>